<keyword evidence="2" id="KW-1133">Transmembrane helix</keyword>
<keyword evidence="2" id="KW-0472">Membrane</keyword>
<reference evidence="3" key="2">
    <citation type="submission" date="2020-11" db="EMBL/GenBank/DDBJ databases">
        <authorList>
            <person name="McCartney M.A."/>
            <person name="Auch B."/>
            <person name="Kono T."/>
            <person name="Mallez S."/>
            <person name="Becker A."/>
            <person name="Gohl D.M."/>
            <person name="Silverstein K.A.T."/>
            <person name="Koren S."/>
            <person name="Bechman K.B."/>
            <person name="Herman A."/>
            <person name="Abrahante J.E."/>
            <person name="Garbe J."/>
        </authorList>
    </citation>
    <scope>NUCLEOTIDE SEQUENCE</scope>
    <source>
        <strain evidence="3">Duluth1</strain>
        <tissue evidence="3">Whole animal</tissue>
    </source>
</reference>
<dbReference type="Proteomes" id="UP000828390">
    <property type="component" value="Unassembled WGS sequence"/>
</dbReference>
<dbReference type="AlphaFoldDB" id="A0A9D4KV63"/>
<evidence type="ECO:0000313" key="5">
    <source>
        <dbReference type="Proteomes" id="UP000828390"/>
    </source>
</evidence>
<comment type="caution">
    <text evidence="3">The sequence shown here is derived from an EMBL/GenBank/DDBJ whole genome shotgun (WGS) entry which is preliminary data.</text>
</comment>
<feature type="region of interest" description="Disordered" evidence="1">
    <location>
        <begin position="37"/>
        <end position="93"/>
    </location>
</feature>
<evidence type="ECO:0000256" key="2">
    <source>
        <dbReference type="SAM" id="Phobius"/>
    </source>
</evidence>
<protein>
    <submittedName>
        <fullName evidence="3">Uncharacterized protein</fullName>
    </submittedName>
</protein>
<reference evidence="3" key="1">
    <citation type="journal article" date="2019" name="bioRxiv">
        <title>The Genome of the Zebra Mussel, Dreissena polymorpha: A Resource for Invasive Species Research.</title>
        <authorList>
            <person name="McCartney M.A."/>
            <person name="Auch B."/>
            <person name="Kono T."/>
            <person name="Mallez S."/>
            <person name="Zhang Y."/>
            <person name="Obille A."/>
            <person name="Becker A."/>
            <person name="Abrahante J.E."/>
            <person name="Garbe J."/>
            <person name="Badalamenti J.P."/>
            <person name="Herman A."/>
            <person name="Mangelson H."/>
            <person name="Liachko I."/>
            <person name="Sullivan S."/>
            <person name="Sone E.D."/>
            <person name="Koren S."/>
            <person name="Silverstein K.A.T."/>
            <person name="Beckman K.B."/>
            <person name="Gohl D.M."/>
        </authorList>
    </citation>
    <scope>NUCLEOTIDE SEQUENCE</scope>
    <source>
        <strain evidence="3">Duluth1</strain>
        <tissue evidence="3">Whole animal</tissue>
    </source>
</reference>
<name>A0A9D4KV63_DREPO</name>
<dbReference type="EMBL" id="JAIWYP010000003">
    <property type="protein sequence ID" value="KAH3845757.1"/>
    <property type="molecule type" value="Genomic_DNA"/>
</dbReference>
<sequence>MSTDGGLQWYWVIVIVLAVLAVSSVLCLIWCCKRPKRHQAVPSTPPPDSPRRFSPLPSSPGIYRPSFSRQWSKCSTKSQKEKPKAAVPFIAVA</sequence>
<keyword evidence="5" id="KW-1185">Reference proteome</keyword>
<feature type="transmembrane region" description="Helical" evidence="2">
    <location>
        <begin position="6"/>
        <end position="31"/>
    </location>
</feature>
<evidence type="ECO:0000256" key="1">
    <source>
        <dbReference type="SAM" id="MobiDB-lite"/>
    </source>
</evidence>
<accession>A0A9D4KV63</accession>
<keyword evidence="2" id="KW-0812">Transmembrane</keyword>
<evidence type="ECO:0000313" key="4">
    <source>
        <dbReference type="EMBL" id="KAH3845774.1"/>
    </source>
</evidence>
<proteinExistence type="predicted"/>
<evidence type="ECO:0000313" key="3">
    <source>
        <dbReference type="EMBL" id="KAH3845757.1"/>
    </source>
</evidence>
<organism evidence="3 5">
    <name type="scientific">Dreissena polymorpha</name>
    <name type="common">Zebra mussel</name>
    <name type="synonym">Mytilus polymorpha</name>
    <dbReference type="NCBI Taxonomy" id="45954"/>
    <lineage>
        <taxon>Eukaryota</taxon>
        <taxon>Metazoa</taxon>
        <taxon>Spiralia</taxon>
        <taxon>Lophotrochozoa</taxon>
        <taxon>Mollusca</taxon>
        <taxon>Bivalvia</taxon>
        <taxon>Autobranchia</taxon>
        <taxon>Heteroconchia</taxon>
        <taxon>Euheterodonta</taxon>
        <taxon>Imparidentia</taxon>
        <taxon>Neoheterodontei</taxon>
        <taxon>Myida</taxon>
        <taxon>Dreissenoidea</taxon>
        <taxon>Dreissenidae</taxon>
        <taxon>Dreissena</taxon>
    </lineage>
</organism>
<feature type="compositionally biased region" description="Polar residues" evidence="1">
    <location>
        <begin position="67"/>
        <end position="77"/>
    </location>
</feature>
<gene>
    <name evidence="3" type="ORF">DPMN_088045</name>
    <name evidence="4" type="ORF">DPMN_088062</name>
</gene>
<dbReference type="EMBL" id="JAIWYP010000003">
    <property type="protein sequence ID" value="KAH3845774.1"/>
    <property type="molecule type" value="Genomic_DNA"/>
</dbReference>